<proteinExistence type="predicted"/>
<sequence length="271" mass="29153">MPMDHFTWSSIAAEGFPFPEGVPASRVGDELSAMLVSPDPKVRDDQAYTAAARWIGEGRLDEVLEHLGDTAVGRFTHPEIQARTFAPLVLRCVLARAAAAPGAVPKAAAERWYAPFTAWYPIERDTRGWDDSLGWLHAVAHGADAAAAFAQALPGRRAELLELCARRMTAVADYRYVQLEDARLARAIGRILLAPGLSAEQATGWLSVVAKALEAGGPGPVPPWAFNTIATLQSLHLHLSRGLAEGGVPFHAAVVAEEVAAILRLPYQWLA</sequence>
<dbReference type="InterPro" id="IPR021247">
    <property type="entry name" value="DUF2785"/>
</dbReference>
<reference evidence="1 2" key="1">
    <citation type="submission" date="2019-07" db="EMBL/GenBank/DDBJ databases">
        <title>New species of Amycolatopsis and Streptomyces.</title>
        <authorList>
            <person name="Duangmal K."/>
            <person name="Teo W.F.A."/>
            <person name="Lipun K."/>
        </authorList>
    </citation>
    <scope>NUCLEOTIDE SEQUENCE [LARGE SCALE GENOMIC DNA]</scope>
    <source>
        <strain evidence="1 2">NBRC 109810</strain>
    </source>
</reference>
<accession>A0A5N8V757</accession>
<dbReference type="EMBL" id="VJZD01000019">
    <property type="protein sequence ID" value="MPY31100.1"/>
    <property type="molecule type" value="Genomic_DNA"/>
</dbReference>
<protein>
    <submittedName>
        <fullName evidence="1">DUF2785 domain-containing protein</fullName>
    </submittedName>
</protein>
<dbReference type="Proteomes" id="UP000325849">
    <property type="component" value="Unassembled WGS sequence"/>
</dbReference>
<gene>
    <name evidence="1" type="ORF">FNH09_07115</name>
</gene>
<name>A0A5N8V757_9ACTN</name>
<dbReference type="AlphaFoldDB" id="A0A5N8V757"/>
<organism evidence="1 2">
    <name type="scientific">Streptomyces adustus</name>
    <dbReference type="NCBI Taxonomy" id="1609272"/>
    <lineage>
        <taxon>Bacteria</taxon>
        <taxon>Bacillati</taxon>
        <taxon>Actinomycetota</taxon>
        <taxon>Actinomycetes</taxon>
        <taxon>Kitasatosporales</taxon>
        <taxon>Streptomycetaceae</taxon>
        <taxon>Streptomyces</taxon>
    </lineage>
</organism>
<evidence type="ECO:0000313" key="1">
    <source>
        <dbReference type="EMBL" id="MPY31100.1"/>
    </source>
</evidence>
<dbReference type="Pfam" id="PF10978">
    <property type="entry name" value="DUF2785"/>
    <property type="match status" value="1"/>
</dbReference>
<evidence type="ECO:0000313" key="2">
    <source>
        <dbReference type="Proteomes" id="UP000325849"/>
    </source>
</evidence>
<dbReference type="OrthoDB" id="7619731at2"/>
<keyword evidence="2" id="KW-1185">Reference proteome</keyword>
<comment type="caution">
    <text evidence="1">The sequence shown here is derived from an EMBL/GenBank/DDBJ whole genome shotgun (WGS) entry which is preliminary data.</text>
</comment>